<dbReference type="Pfam" id="PF13575">
    <property type="entry name" value="DUF4135"/>
    <property type="match status" value="1"/>
</dbReference>
<feature type="domain" description="Lantibiotic biosynthesis protein dehydration" evidence="1">
    <location>
        <begin position="175"/>
        <end position="551"/>
    </location>
</feature>
<evidence type="ECO:0000313" key="3">
    <source>
        <dbReference type="Proteomes" id="UP001519308"/>
    </source>
</evidence>
<dbReference type="Proteomes" id="UP001519308">
    <property type="component" value="Unassembled WGS sequence"/>
</dbReference>
<evidence type="ECO:0000313" key="2">
    <source>
        <dbReference type="EMBL" id="MBP2021962.1"/>
    </source>
</evidence>
<accession>A0ABS4K2E8</accession>
<dbReference type="RefSeq" id="WP_021281413.1">
    <property type="nucleotide sequence ID" value="NZ_JAGGLL010000011.1"/>
</dbReference>
<dbReference type="InterPro" id="IPR017146">
    <property type="entry name" value="Lanti_2_LanM"/>
</dbReference>
<dbReference type="SMART" id="SM01260">
    <property type="entry name" value="LANC_like"/>
    <property type="match status" value="1"/>
</dbReference>
<dbReference type="PANTHER" id="PTHR12736:SF7">
    <property type="entry name" value="LANC-LIKE PROTEIN 3"/>
    <property type="match status" value="1"/>
</dbReference>
<dbReference type="SUPFAM" id="SSF158745">
    <property type="entry name" value="LanC-like"/>
    <property type="match status" value="1"/>
</dbReference>
<organism evidence="2 3">
    <name type="scientific">Clostridium punense</name>
    <dbReference type="NCBI Taxonomy" id="1054297"/>
    <lineage>
        <taxon>Bacteria</taxon>
        <taxon>Bacillati</taxon>
        <taxon>Bacillota</taxon>
        <taxon>Clostridia</taxon>
        <taxon>Eubacteriales</taxon>
        <taxon>Clostridiaceae</taxon>
        <taxon>Clostridium</taxon>
    </lineage>
</organism>
<protein>
    <submittedName>
        <fullName evidence="2">Type 2 lantibiotic biosynthesis protein LanM</fullName>
    </submittedName>
</protein>
<dbReference type="PANTHER" id="PTHR12736">
    <property type="entry name" value="LANC-LIKE PROTEIN"/>
    <property type="match status" value="1"/>
</dbReference>
<dbReference type="EMBL" id="JAGGLL010000011">
    <property type="protein sequence ID" value="MBP2021962.1"/>
    <property type="molecule type" value="Genomic_DNA"/>
</dbReference>
<dbReference type="InterPro" id="IPR012341">
    <property type="entry name" value="6hp_glycosidase-like_sf"/>
</dbReference>
<name>A0ABS4K2E8_9CLOT</name>
<dbReference type="Gene3D" id="1.50.10.10">
    <property type="match status" value="1"/>
</dbReference>
<dbReference type="NCBIfam" id="TIGR03897">
    <property type="entry name" value="lanti_2_LanM"/>
    <property type="match status" value="1"/>
</dbReference>
<keyword evidence="3" id="KW-1185">Reference proteome</keyword>
<dbReference type="PIRSF" id="PIRSF037228">
    <property type="entry name" value="Lant_mod_RumM"/>
    <property type="match status" value="1"/>
</dbReference>
<dbReference type="CDD" id="cd04792">
    <property type="entry name" value="LanM-like"/>
    <property type="match status" value="1"/>
</dbReference>
<dbReference type="Pfam" id="PF05147">
    <property type="entry name" value="LANC_like"/>
    <property type="match status" value="1"/>
</dbReference>
<dbReference type="InterPro" id="IPR007822">
    <property type="entry name" value="LANC-like"/>
</dbReference>
<sequence>MEITIEDIISFWTKIVPEASSKQELRELCIKASGEDIIDLANRVLKPDRDYKDILHILDEEKFYKLDEIVSEYRDTIPFFFFYEPYINTSLRKWFDSIYSLDILYDINMFLKQCIYNLLRQLASMAARTLILEINIARMSEKLQGNTEKERFSYFHYKMLTNREYCSSLYFEYYELSKIMAQKTNDYFAYIYEMLTNIKSEVGIISRHYNIEKEKLIIESISTSAGDEHISGKAVAIINFIENFKLVYKPRNLGFDIGFQNILEWIEIKSKGSVLPMKKLKIIERREFGLVEYVDNNECYSVEEIKEFYIKIGQYIAILHSLNAVDFHSENIIADGKDPVLIDLETLFHPYVKIHSEEMYTESEKVANEVIENSVQSIGILPFYIMNEAVSDAKMDISGLGGAMEQKSPYKSYVVNNEYTDRIEVSREHLNIEPDKNNPKLNGEIQKSENFVDSIIQGFKACYATILDNRMDYSRKVNNAFIGNTNRIIIRPTRDYTQLLNTSYHPDLLRNEEDRIVFFSRLGGNVSEERVKILRLELKSLLNGEVPCFNCKIDSKHVYDVRNEVYVNFIEECPIDIVKKRIASFSDEDLVRQIKFIEVAFKTKESDYEKDKTFIDFNNVELGSSNISKEKYIELAVQMGDYILKDSILDKSETNNRTWISAILKGRNESCLVLNPIGDDLYNGNAGVALFLIYLGYSTGQDKYVEAASQALESRRVFIDKAPKSYPFSIGAFNGLSGTIYTLDKLITYGKRSCDIEYIGKYVRYLDDIIYMDKQYDLMGGALGCIAVLLPMIRRKAYPQFESIMKSVVTKCCKHLIKNGYKADVGGITWGDIMKSTGFSHGNAGVVAYLKQLANENWLQDVKNLDFVIDEALQFERALYVPEVRNWYKTNEKEEVAFGWCHGAPGILLSKCLLKSFGFHDNKLDDEIEHAIQTTKNNGFGNNPSLCHGDLGNLEILYIASKVLKDEKLQEECMHVFDDIFEKVIAKRWNGQSYRGIESFSLMVGLAGFGYSLLKFYKPDSIPSILWLE</sequence>
<comment type="caution">
    <text evidence="2">The sequence shown here is derived from an EMBL/GenBank/DDBJ whole genome shotgun (WGS) entry which is preliminary data.</text>
</comment>
<proteinExistence type="predicted"/>
<gene>
    <name evidence="2" type="ORF">J2Z44_001758</name>
</gene>
<dbReference type="PRINTS" id="PR01950">
    <property type="entry name" value="LANCSUPER"/>
</dbReference>
<dbReference type="InterPro" id="IPR025410">
    <property type="entry name" value="Lant_dehyd"/>
</dbReference>
<evidence type="ECO:0000259" key="1">
    <source>
        <dbReference type="Pfam" id="PF13575"/>
    </source>
</evidence>
<reference evidence="2 3" key="1">
    <citation type="submission" date="2021-03" db="EMBL/GenBank/DDBJ databases">
        <title>Genomic Encyclopedia of Type Strains, Phase IV (KMG-IV): sequencing the most valuable type-strain genomes for metagenomic binning, comparative biology and taxonomic classification.</title>
        <authorList>
            <person name="Goeker M."/>
        </authorList>
    </citation>
    <scope>NUCLEOTIDE SEQUENCE [LARGE SCALE GENOMIC DNA]</scope>
    <source>
        <strain evidence="2 3">DSM 28650</strain>
    </source>
</reference>